<accession>A0A8S9K3L8</accession>
<keyword evidence="1" id="KW-0175">Coiled coil</keyword>
<name>A0A8S9K3L8_BRACR</name>
<feature type="coiled-coil region" evidence="1">
    <location>
        <begin position="38"/>
        <end position="76"/>
    </location>
</feature>
<dbReference type="EMBL" id="QGKY02000190">
    <property type="protein sequence ID" value="KAF2588437.1"/>
    <property type="molecule type" value="Genomic_DNA"/>
</dbReference>
<protein>
    <submittedName>
        <fullName evidence="2">Uncharacterized protein</fullName>
    </submittedName>
</protein>
<evidence type="ECO:0000256" key="1">
    <source>
        <dbReference type="SAM" id="Coils"/>
    </source>
</evidence>
<dbReference type="AlphaFoldDB" id="A0A8S9K3L8"/>
<dbReference type="Proteomes" id="UP000712281">
    <property type="component" value="Unassembled WGS sequence"/>
</dbReference>
<gene>
    <name evidence="3" type="ORF">F2Q68_00038917</name>
    <name evidence="2" type="ORF">F2Q70_00038335</name>
</gene>
<sequence>MEMNGEKSSWERRERELCFFSKLRLDSDKKSKRNSHMMESVKKQNEAANLEIADLKRKLETNVEEKKAEHQETLKKLKE</sequence>
<dbReference type="OrthoDB" id="10317867at2759"/>
<reference evidence="2" key="1">
    <citation type="submission" date="2019-12" db="EMBL/GenBank/DDBJ databases">
        <title>Genome sequencing and annotation of Brassica cretica.</title>
        <authorList>
            <person name="Studholme D.J."/>
            <person name="Sarris P.F."/>
        </authorList>
    </citation>
    <scope>NUCLEOTIDE SEQUENCE</scope>
    <source>
        <strain evidence="3">PFS-001/15</strain>
        <strain evidence="2">PFS-102/07</strain>
        <tissue evidence="2">Leaf</tissue>
    </source>
</reference>
<proteinExistence type="predicted"/>
<organism evidence="2">
    <name type="scientific">Brassica cretica</name>
    <name type="common">Mustard</name>
    <dbReference type="NCBI Taxonomy" id="69181"/>
    <lineage>
        <taxon>Eukaryota</taxon>
        <taxon>Viridiplantae</taxon>
        <taxon>Streptophyta</taxon>
        <taxon>Embryophyta</taxon>
        <taxon>Tracheophyta</taxon>
        <taxon>Spermatophyta</taxon>
        <taxon>Magnoliopsida</taxon>
        <taxon>eudicotyledons</taxon>
        <taxon>Gunneridae</taxon>
        <taxon>Pentapetalae</taxon>
        <taxon>rosids</taxon>
        <taxon>malvids</taxon>
        <taxon>Brassicales</taxon>
        <taxon>Brassicaceae</taxon>
        <taxon>Brassiceae</taxon>
        <taxon>Brassica</taxon>
    </lineage>
</organism>
<evidence type="ECO:0000313" key="2">
    <source>
        <dbReference type="EMBL" id="KAF2588437.1"/>
    </source>
</evidence>
<evidence type="ECO:0000313" key="3">
    <source>
        <dbReference type="EMBL" id="KAF2620416.1"/>
    </source>
</evidence>
<comment type="caution">
    <text evidence="2">The sequence shown here is derived from an EMBL/GenBank/DDBJ whole genome shotgun (WGS) entry which is preliminary data.</text>
</comment>
<dbReference type="EMBL" id="QGKW02000007">
    <property type="protein sequence ID" value="KAF2620416.1"/>
    <property type="molecule type" value="Genomic_DNA"/>
</dbReference>